<dbReference type="SUPFAM" id="SSF74650">
    <property type="entry name" value="Galactose mutarotase-like"/>
    <property type="match status" value="1"/>
</dbReference>
<dbReference type="Proteomes" id="UP000315750">
    <property type="component" value="Chromosome"/>
</dbReference>
<dbReference type="InterPro" id="IPR050347">
    <property type="entry name" value="Bact_Beta-galactosidase"/>
</dbReference>
<dbReference type="Pfam" id="PF02837">
    <property type="entry name" value="Glyco_hydro_2_N"/>
    <property type="match status" value="1"/>
</dbReference>
<dbReference type="PRINTS" id="PR00132">
    <property type="entry name" value="GLHYDRLASE2"/>
</dbReference>
<dbReference type="InterPro" id="IPR006101">
    <property type="entry name" value="Glyco_hydro_2"/>
</dbReference>
<comment type="catalytic activity">
    <reaction evidence="1 7">
        <text>Hydrolysis of terminal non-reducing beta-D-galactose residues in beta-D-galactosides.</text>
        <dbReference type="EC" id="3.2.1.23"/>
    </reaction>
</comment>
<dbReference type="InterPro" id="IPR006104">
    <property type="entry name" value="Glyco_hydro_2_N"/>
</dbReference>
<dbReference type="InterPro" id="IPR014718">
    <property type="entry name" value="GH-type_carb-bd"/>
</dbReference>
<dbReference type="InterPro" id="IPR017853">
    <property type="entry name" value="GH"/>
</dbReference>
<dbReference type="EC" id="3.2.1.23" evidence="3 7"/>
<evidence type="ECO:0000256" key="5">
    <source>
        <dbReference type="ARBA" id="ARBA00023295"/>
    </source>
</evidence>
<dbReference type="InterPro" id="IPR006102">
    <property type="entry name" value="Ig-like_GH2"/>
</dbReference>
<dbReference type="Pfam" id="PF00703">
    <property type="entry name" value="Glyco_hydro_2"/>
    <property type="match status" value="1"/>
</dbReference>
<evidence type="ECO:0000313" key="10">
    <source>
        <dbReference type="Proteomes" id="UP000315750"/>
    </source>
</evidence>
<dbReference type="Pfam" id="PF16353">
    <property type="entry name" value="LacZ_4"/>
    <property type="match status" value="1"/>
</dbReference>
<proteinExistence type="inferred from homology"/>
<protein>
    <recommendedName>
        <fullName evidence="3 7">Beta-galactosidase</fullName>
        <ecNumber evidence="3 7">3.2.1.23</ecNumber>
    </recommendedName>
    <alternativeName>
        <fullName evidence="6 7">Lactase</fullName>
    </alternativeName>
</protein>
<organism evidence="9 10">
    <name type="scientific">Aeoliella mucimassa</name>
    <dbReference type="NCBI Taxonomy" id="2527972"/>
    <lineage>
        <taxon>Bacteria</taxon>
        <taxon>Pseudomonadati</taxon>
        <taxon>Planctomycetota</taxon>
        <taxon>Planctomycetia</taxon>
        <taxon>Pirellulales</taxon>
        <taxon>Lacipirellulaceae</taxon>
        <taxon>Aeoliella</taxon>
    </lineage>
</organism>
<evidence type="ECO:0000256" key="7">
    <source>
        <dbReference type="RuleBase" id="RU361154"/>
    </source>
</evidence>
<dbReference type="PANTHER" id="PTHR46323">
    <property type="entry name" value="BETA-GALACTOSIDASE"/>
    <property type="match status" value="1"/>
</dbReference>
<keyword evidence="5 7" id="KW-0326">Glycosidase</keyword>
<evidence type="ECO:0000256" key="3">
    <source>
        <dbReference type="ARBA" id="ARBA00012756"/>
    </source>
</evidence>
<dbReference type="EMBL" id="CP036278">
    <property type="protein sequence ID" value="QDU57882.1"/>
    <property type="molecule type" value="Genomic_DNA"/>
</dbReference>
<feature type="domain" description="Beta galactosidase small chain/" evidence="8">
    <location>
        <begin position="754"/>
        <end position="1028"/>
    </location>
</feature>
<evidence type="ECO:0000259" key="8">
    <source>
        <dbReference type="SMART" id="SM01038"/>
    </source>
</evidence>
<reference evidence="9 10" key="1">
    <citation type="submission" date="2019-02" db="EMBL/GenBank/DDBJ databases">
        <title>Deep-cultivation of Planctomycetes and their phenomic and genomic characterization uncovers novel biology.</title>
        <authorList>
            <person name="Wiegand S."/>
            <person name="Jogler M."/>
            <person name="Boedeker C."/>
            <person name="Pinto D."/>
            <person name="Vollmers J."/>
            <person name="Rivas-Marin E."/>
            <person name="Kohn T."/>
            <person name="Peeters S.H."/>
            <person name="Heuer A."/>
            <person name="Rast P."/>
            <person name="Oberbeckmann S."/>
            <person name="Bunk B."/>
            <person name="Jeske O."/>
            <person name="Meyerdierks A."/>
            <person name="Storesund J.E."/>
            <person name="Kallscheuer N."/>
            <person name="Luecker S."/>
            <person name="Lage O.M."/>
            <person name="Pohl T."/>
            <person name="Merkel B.J."/>
            <person name="Hornburger P."/>
            <person name="Mueller R.-W."/>
            <person name="Bruemmer F."/>
            <person name="Labrenz M."/>
            <person name="Spormann A.M."/>
            <person name="Op den Camp H."/>
            <person name="Overmann J."/>
            <person name="Amann R."/>
            <person name="Jetten M.S.M."/>
            <person name="Mascher T."/>
            <person name="Medema M.H."/>
            <person name="Devos D.P."/>
            <person name="Kaster A.-K."/>
            <person name="Ovreas L."/>
            <person name="Rohde M."/>
            <person name="Galperin M.Y."/>
            <person name="Jogler C."/>
        </authorList>
    </citation>
    <scope>NUCLEOTIDE SEQUENCE [LARGE SCALE GENOMIC DNA]</scope>
    <source>
        <strain evidence="9 10">Pan181</strain>
    </source>
</reference>
<dbReference type="SUPFAM" id="SSF49303">
    <property type="entry name" value="beta-Galactosidase/glucuronidase domain"/>
    <property type="match status" value="2"/>
</dbReference>
<evidence type="ECO:0000256" key="4">
    <source>
        <dbReference type="ARBA" id="ARBA00022801"/>
    </source>
</evidence>
<dbReference type="KEGG" id="amuc:Pan181_41050"/>
<dbReference type="OrthoDB" id="9762066at2"/>
<evidence type="ECO:0000256" key="6">
    <source>
        <dbReference type="ARBA" id="ARBA00032230"/>
    </source>
</evidence>
<dbReference type="InterPro" id="IPR023232">
    <property type="entry name" value="Glyco_hydro_2_AS"/>
</dbReference>
<dbReference type="Gene3D" id="3.20.20.80">
    <property type="entry name" value="Glycosidases"/>
    <property type="match status" value="1"/>
</dbReference>
<dbReference type="AlphaFoldDB" id="A0A518AT32"/>
<dbReference type="InterPro" id="IPR006103">
    <property type="entry name" value="Glyco_hydro_2_cat"/>
</dbReference>
<dbReference type="PANTHER" id="PTHR46323:SF2">
    <property type="entry name" value="BETA-GALACTOSIDASE"/>
    <property type="match status" value="1"/>
</dbReference>
<evidence type="ECO:0000256" key="2">
    <source>
        <dbReference type="ARBA" id="ARBA00007401"/>
    </source>
</evidence>
<dbReference type="GO" id="GO:0004565">
    <property type="term" value="F:beta-galactosidase activity"/>
    <property type="evidence" value="ECO:0007669"/>
    <property type="project" value="UniProtKB-EC"/>
</dbReference>
<comment type="similarity">
    <text evidence="2 7">Belongs to the glycosyl hydrolase 2 family.</text>
</comment>
<name>A0A518AT32_9BACT</name>
<dbReference type="SUPFAM" id="SSF49785">
    <property type="entry name" value="Galactose-binding domain-like"/>
    <property type="match status" value="1"/>
</dbReference>
<dbReference type="GO" id="GO:0009341">
    <property type="term" value="C:beta-galactosidase complex"/>
    <property type="evidence" value="ECO:0007669"/>
    <property type="project" value="InterPro"/>
</dbReference>
<dbReference type="InterPro" id="IPR032312">
    <property type="entry name" value="LacZ_4"/>
</dbReference>
<sequence length="1031" mass="115974">MTLTPVVTAQPDWENERVFRVNKELPRATGYPAPSEEVALERNAETNPWVQTLNGQWKFKWSPDPSSRPEEFFKPEFSTEEWDEIAVPGNWQLQGYGVPLYTNVTYPFKVDPPRVMGEPPANYTNYKDRNPVGSYRRTFAVPEDWEGKPVFVQFDGVDSAFYLWVNGEKVGYSQDSRTPAIFDLTKYLKPGDNTIAVEVYRYSDGSYLEDQDFYRLSGIFRNVQLYTTGMTHLRDVALHPTLDKKYEDGELYADVELINYAEGPWHVDLHVELLDSEGRKLGEAVTKDVAVGHDATSVRTAPIAVKNPAKWTAETPNLYKVLVKTIGRQGEVIEAVSYRVGFRTVEIEDGQLKVNGQPILVKGVNRHEHDPTTGHYVSRESMLQDAKLMKQLNVNTVRTCHYPDDPYWYELCDEIGLYVIDETNIESHGMGYGGGSLAKQPSWGPAHLDRAKNLVGRDKNHPSVIIWSMGNEAGNGANFENNYAWFKRTDPSRPVQYEQAYEGRDTNSDIVCPMYAGIERIKEYGSQPQTRPLIQCEYAHAMGNSVGNLQDYWDVIEASPYLQGGCIWDWVDQALWKEAPENDRGIKQFLAYGGDFGDIPNDGNFCCNGVIRADRVLNPHAWEVKKVYQNIKVTPVDINHGMILVTNKNTFANLNQYVAKWTVRVDGKVASRGSLGKLDVPAGEDIQASIQWPKLPAGEALLTVSFELAKESLWAPAGHVVAWDQMEIGTTSAKPASEAKAGPIELQETDAIVRVVGDDFQVTFSKANGALTAFQAAGRELLAAPLVPNFRKVPNDNQRAQDIYRKDFRGWMRAADAAELKSIDATKKGNGVMVTVEWLLPTAHNAELKADYYVAGTGEVDVQLVVDPKQDRAMPLLPRFGMTMALPQNIDQIEWYGRGPHETYWDRKSGGEIALYESTAEEMPYAYVRSQDTGNRTDTRWFSIAGKSGDGLRVEATQQPVSFSVLPYTLDDLMQAKHEYDLPRRPFNTVFIDSKVHGVGGDNSWGARTHEEYTLPGNESHTLRFRLSPLR</sequence>
<dbReference type="Pfam" id="PF02836">
    <property type="entry name" value="Glyco_hydro_2_C"/>
    <property type="match status" value="1"/>
</dbReference>
<dbReference type="InterPro" id="IPR008979">
    <property type="entry name" value="Galactose-bd-like_sf"/>
</dbReference>
<dbReference type="InterPro" id="IPR036156">
    <property type="entry name" value="Beta-gal/glucu_dom_sf"/>
</dbReference>
<dbReference type="Pfam" id="PF02929">
    <property type="entry name" value="Bgal_small_N"/>
    <property type="match status" value="1"/>
</dbReference>
<dbReference type="Gene3D" id="2.60.40.10">
    <property type="entry name" value="Immunoglobulins"/>
    <property type="match status" value="2"/>
</dbReference>
<dbReference type="SUPFAM" id="SSF51445">
    <property type="entry name" value="(Trans)glycosidases"/>
    <property type="match status" value="1"/>
</dbReference>
<keyword evidence="10" id="KW-1185">Reference proteome</keyword>
<dbReference type="SMART" id="SM01038">
    <property type="entry name" value="Bgal_small_N"/>
    <property type="match status" value="1"/>
</dbReference>
<dbReference type="PROSITE" id="PS00719">
    <property type="entry name" value="GLYCOSYL_HYDROL_F2_1"/>
    <property type="match status" value="1"/>
</dbReference>
<dbReference type="GO" id="GO:0030246">
    <property type="term" value="F:carbohydrate binding"/>
    <property type="evidence" value="ECO:0007669"/>
    <property type="project" value="InterPro"/>
</dbReference>
<dbReference type="InterPro" id="IPR013783">
    <property type="entry name" value="Ig-like_fold"/>
</dbReference>
<dbReference type="Gene3D" id="2.60.120.260">
    <property type="entry name" value="Galactose-binding domain-like"/>
    <property type="match status" value="1"/>
</dbReference>
<keyword evidence="4 7" id="KW-0378">Hydrolase</keyword>
<dbReference type="Gene3D" id="2.70.98.10">
    <property type="match status" value="1"/>
</dbReference>
<evidence type="ECO:0000256" key="1">
    <source>
        <dbReference type="ARBA" id="ARBA00001412"/>
    </source>
</evidence>
<dbReference type="InterPro" id="IPR004199">
    <property type="entry name" value="B-gal_small/dom_5"/>
</dbReference>
<dbReference type="PROSITE" id="PS00608">
    <property type="entry name" value="GLYCOSYL_HYDROL_F2_2"/>
    <property type="match status" value="1"/>
</dbReference>
<dbReference type="GO" id="GO:0005990">
    <property type="term" value="P:lactose catabolic process"/>
    <property type="evidence" value="ECO:0007669"/>
    <property type="project" value="TreeGrafter"/>
</dbReference>
<dbReference type="RefSeq" id="WP_145249310.1">
    <property type="nucleotide sequence ID" value="NZ_CP036278.1"/>
</dbReference>
<accession>A0A518AT32</accession>
<gene>
    <name evidence="9" type="primary">lacZ_4</name>
    <name evidence="9" type="ORF">Pan181_41050</name>
</gene>
<evidence type="ECO:0000313" key="9">
    <source>
        <dbReference type="EMBL" id="QDU57882.1"/>
    </source>
</evidence>
<dbReference type="InterPro" id="IPR011013">
    <property type="entry name" value="Gal_mutarotase_sf_dom"/>
</dbReference>
<dbReference type="FunFam" id="3.20.20.80:FF:000121">
    <property type="entry name" value="Beta-galactosidase"/>
    <property type="match status" value="1"/>
</dbReference>
<dbReference type="InterPro" id="IPR023230">
    <property type="entry name" value="Glyco_hydro_2_CS"/>
</dbReference>